<reference evidence="5 6" key="1">
    <citation type="submission" date="2019-07" db="EMBL/GenBank/DDBJ databases">
        <title>Rufibacter sp. nov., isolated from lake sediment.</title>
        <authorList>
            <person name="Qu J.-H."/>
        </authorList>
    </citation>
    <scope>NUCLEOTIDE SEQUENCE [LARGE SCALE GENOMIC DNA]</scope>
    <source>
        <strain evidence="5 6">NBS58-1</strain>
    </source>
</reference>
<feature type="chain" id="PRO_5022759172" evidence="3">
    <location>
        <begin position="21"/>
        <end position="748"/>
    </location>
</feature>
<dbReference type="RefSeq" id="WP_149090958.1">
    <property type="nucleotide sequence ID" value="NZ_VKKY01000002.1"/>
</dbReference>
<keyword evidence="3" id="KW-0732">Signal</keyword>
<dbReference type="Gene3D" id="2.60.40.10">
    <property type="entry name" value="Immunoglobulins"/>
    <property type="match status" value="1"/>
</dbReference>
<dbReference type="AlphaFoldDB" id="A0A5B6TF47"/>
<dbReference type="InterPro" id="IPR017853">
    <property type="entry name" value="GH"/>
</dbReference>
<dbReference type="CDD" id="cd11316">
    <property type="entry name" value="AmyAc_bac2_AmyA"/>
    <property type="match status" value="1"/>
</dbReference>
<evidence type="ECO:0000259" key="4">
    <source>
        <dbReference type="SMART" id="SM00642"/>
    </source>
</evidence>
<dbReference type="Proteomes" id="UP000324133">
    <property type="component" value="Unassembled WGS sequence"/>
</dbReference>
<dbReference type="GO" id="GO:0004556">
    <property type="term" value="F:alpha-amylase activity"/>
    <property type="evidence" value="ECO:0007669"/>
    <property type="project" value="InterPro"/>
</dbReference>
<organism evidence="5 6">
    <name type="scientific">Rufibacter hautae</name>
    <dbReference type="NCBI Taxonomy" id="2595005"/>
    <lineage>
        <taxon>Bacteria</taxon>
        <taxon>Pseudomonadati</taxon>
        <taxon>Bacteroidota</taxon>
        <taxon>Cytophagia</taxon>
        <taxon>Cytophagales</taxon>
        <taxon>Hymenobacteraceae</taxon>
        <taxon>Rufibacter</taxon>
    </lineage>
</organism>
<dbReference type="NCBIfam" id="TIGR04183">
    <property type="entry name" value="Por_Secre_tail"/>
    <property type="match status" value="1"/>
</dbReference>
<dbReference type="SUPFAM" id="SSF51445">
    <property type="entry name" value="(Trans)glycosidases"/>
    <property type="match status" value="1"/>
</dbReference>
<dbReference type="Gene3D" id="3.20.20.80">
    <property type="entry name" value="Glycosidases"/>
    <property type="match status" value="1"/>
</dbReference>
<dbReference type="PANTHER" id="PTHR10357">
    <property type="entry name" value="ALPHA-AMYLASE FAMILY MEMBER"/>
    <property type="match status" value="1"/>
</dbReference>
<dbReference type="Pfam" id="PF00128">
    <property type="entry name" value="Alpha-amylase"/>
    <property type="match status" value="1"/>
</dbReference>
<evidence type="ECO:0000256" key="1">
    <source>
        <dbReference type="ARBA" id="ARBA00008061"/>
    </source>
</evidence>
<accession>A0A5B6TF47</accession>
<comment type="similarity">
    <text evidence="1 2">Belongs to the glycosyl hydrolase 13 family.</text>
</comment>
<evidence type="ECO:0000256" key="2">
    <source>
        <dbReference type="RuleBase" id="RU003615"/>
    </source>
</evidence>
<evidence type="ECO:0000313" key="5">
    <source>
        <dbReference type="EMBL" id="KAA3437895.1"/>
    </source>
</evidence>
<dbReference type="Gene3D" id="2.60.120.380">
    <property type="match status" value="1"/>
</dbReference>
<dbReference type="InterPro" id="IPR013783">
    <property type="entry name" value="Ig-like_fold"/>
</dbReference>
<dbReference type="InterPro" id="IPR045857">
    <property type="entry name" value="O16G_dom_2"/>
</dbReference>
<dbReference type="GO" id="GO:0009313">
    <property type="term" value="P:oligosaccharide catabolic process"/>
    <property type="evidence" value="ECO:0007669"/>
    <property type="project" value="TreeGrafter"/>
</dbReference>
<feature type="domain" description="Glycosyl hydrolase family 13 catalytic" evidence="4">
    <location>
        <begin position="159"/>
        <end position="552"/>
    </location>
</feature>
<dbReference type="InterPro" id="IPR006046">
    <property type="entry name" value="Alpha_amylase"/>
</dbReference>
<dbReference type="GO" id="GO:0043169">
    <property type="term" value="F:cation binding"/>
    <property type="evidence" value="ECO:0007669"/>
    <property type="project" value="InterPro"/>
</dbReference>
<dbReference type="SUPFAM" id="SSF81296">
    <property type="entry name" value="E set domains"/>
    <property type="match status" value="1"/>
</dbReference>
<feature type="signal peptide" evidence="3">
    <location>
        <begin position="1"/>
        <end position="20"/>
    </location>
</feature>
<dbReference type="PANTHER" id="PTHR10357:SF179">
    <property type="entry name" value="NEUTRAL AND BASIC AMINO ACID TRANSPORT PROTEIN RBAT"/>
    <property type="match status" value="1"/>
</dbReference>
<protein>
    <submittedName>
        <fullName evidence="5">T9SS type A sorting domain-containing protein</fullName>
    </submittedName>
</protein>
<dbReference type="InterPro" id="IPR014756">
    <property type="entry name" value="Ig_E-set"/>
</dbReference>
<dbReference type="InterPro" id="IPR054409">
    <property type="entry name" value="X25_BaPul-like"/>
</dbReference>
<evidence type="ECO:0000256" key="3">
    <source>
        <dbReference type="SAM" id="SignalP"/>
    </source>
</evidence>
<dbReference type="Pfam" id="PF18962">
    <property type="entry name" value="Por_Secre_tail"/>
    <property type="match status" value="1"/>
</dbReference>
<gene>
    <name evidence="5" type="ORF">FOA19_11455</name>
</gene>
<name>A0A5B6TF47_9BACT</name>
<dbReference type="PRINTS" id="PR00110">
    <property type="entry name" value="ALPHAAMYLASE"/>
</dbReference>
<dbReference type="OrthoDB" id="9806009at2"/>
<keyword evidence="6" id="KW-1185">Reference proteome</keyword>
<dbReference type="Gene3D" id="3.90.400.10">
    <property type="entry name" value="Oligo-1,6-glucosidase, Domain 2"/>
    <property type="match status" value="1"/>
</dbReference>
<comment type="caution">
    <text evidence="5">The sequence shown here is derived from an EMBL/GenBank/DDBJ whole genome shotgun (WGS) entry which is preliminary data.</text>
</comment>
<dbReference type="InterPro" id="IPR026444">
    <property type="entry name" value="Secre_tail"/>
</dbReference>
<dbReference type="Pfam" id="PF22058">
    <property type="entry name" value="X25_BaPul_like"/>
    <property type="match status" value="1"/>
</dbReference>
<proteinExistence type="inferred from homology"/>
<evidence type="ECO:0000313" key="6">
    <source>
        <dbReference type="Proteomes" id="UP000324133"/>
    </source>
</evidence>
<dbReference type="Gene3D" id="2.60.40.1180">
    <property type="entry name" value="Golgi alpha-mannosidase II"/>
    <property type="match status" value="1"/>
</dbReference>
<dbReference type="InterPro" id="IPR013780">
    <property type="entry name" value="Glyco_hydro_b"/>
</dbReference>
<dbReference type="EMBL" id="VKKY01000002">
    <property type="protein sequence ID" value="KAA3437895.1"/>
    <property type="molecule type" value="Genomic_DNA"/>
</dbReference>
<dbReference type="InterPro" id="IPR006047">
    <property type="entry name" value="GH13_cat_dom"/>
</dbReference>
<dbReference type="SMART" id="SM00642">
    <property type="entry name" value="Aamy"/>
    <property type="match status" value="1"/>
</dbReference>
<sequence>MKSFFTFLFVLVAPLCGLMAQQVQLTLRVDMSQQTVSAGGVHVAGNFQALAGSGADWNPASLALTDPDKDGIYEVQVSLPTGGLFQYKFINGNSWTGAEIVPAECGLNDGAGNYNRTIDATASVSRTPAYLFGTCETKEATVPSTDYSTFWWNDAVFYEIFVRSFYDSNGDGKGDFKGLIQKLDYLNDGDPNTTTDLGITGIWLMPMMESPSYHGYDVTDYYATESDYGTMADFEAFLAAAHARGIKVIIDFVMNHTSEQHPWFTQSSSNTTNAYRNWYIWSDSNPSYLGPWGQGVWHQKNGKYYYGIFYSGMPDLNWSNAQLKSTMWDITRFWLNKGVDGYRLDAVKYLDENGQMMENTPETFNLLHEFNQVYKAAKPDAFTVGEAWSNSAAVVPYVQNNRLDAAFEFDLAGAILSSVRDNNPAGLRSQLNLVNRVYPKLQYATFLTNHDQNRIMGELGSNVAHMKQAASLYLTMPGVPFLYYGEEVGMLGSGVDEDKRKPMQWTPGANAGFSTGSPWRSINSNYAQFNVQTQSSDVNSLLSHYRKLIQIRNAQPALRKGYHQDMTSTQASVLSYARVFGQEAVVVVSNFGSEAVASPTLSLAVSSLAAGNYQVQELYGNRAMGTVTVNQQGAISNWTLTGNSLAADQTWVLRLTSATATGIAKEKELKNVNLFPNPTTAKATLSLPNEGKQRAQISVYDAAGKLLSTENITGTSHTFETQTWPNGTYFIKVSSNGKVSMKRLVVTH</sequence>